<reference evidence="2 3" key="1">
    <citation type="journal article" date="2023" name="Microb. Genom.">
        <title>Mesoterricola silvestris gen. nov., sp. nov., Mesoterricola sediminis sp. nov., Geothrix oryzae sp. nov., Geothrix edaphica sp. nov., Geothrix rubra sp. nov., and Geothrix limicola sp. nov., six novel members of Acidobacteriota isolated from soils.</title>
        <authorList>
            <person name="Weisberg A.J."/>
            <person name="Pearce E."/>
            <person name="Kramer C.G."/>
            <person name="Chang J.H."/>
            <person name="Clarke C.R."/>
        </authorList>
    </citation>
    <scope>NUCLEOTIDE SEQUENCE [LARGE SCALE GENOMIC DNA]</scope>
    <source>
        <strain evidence="2 3">ID09-01A</strain>
    </source>
</reference>
<sequence>MARYKDSDGDTWETQPDGSLRLTESAAGYDSNVGARHSSLASLTEAYGPLTPLDAHAGSADEVTVRRIIREEIAAALTKLSEAADRYPSYDSDTIQDKAAYMLRDVARDLAYDMQQAGEADG</sequence>
<keyword evidence="3" id="KW-1185">Reference proteome</keyword>
<dbReference type="EMBL" id="JARAYU010000001">
    <property type="protein sequence ID" value="MDX3698432.1"/>
    <property type="molecule type" value="Genomic_DNA"/>
</dbReference>
<evidence type="ECO:0000313" key="2">
    <source>
        <dbReference type="EMBL" id="MDX3698432.1"/>
    </source>
</evidence>
<dbReference type="Proteomes" id="UP001271274">
    <property type="component" value="Unassembled WGS sequence"/>
</dbReference>
<protein>
    <submittedName>
        <fullName evidence="2">PhiSA1p31-related protein</fullName>
    </submittedName>
</protein>
<dbReference type="RefSeq" id="WP_319061397.1">
    <property type="nucleotide sequence ID" value="NZ_JARAYT010000001.1"/>
</dbReference>
<proteinExistence type="predicted"/>
<feature type="region of interest" description="Disordered" evidence="1">
    <location>
        <begin position="1"/>
        <end position="25"/>
    </location>
</feature>
<name>A0ABU4N8A3_9ACTN</name>
<organism evidence="2 3">
    <name type="scientific">Streptomyces europaeiscabiei</name>
    <dbReference type="NCBI Taxonomy" id="146819"/>
    <lineage>
        <taxon>Bacteria</taxon>
        <taxon>Bacillati</taxon>
        <taxon>Actinomycetota</taxon>
        <taxon>Actinomycetes</taxon>
        <taxon>Kitasatosporales</taxon>
        <taxon>Streptomycetaceae</taxon>
        <taxon>Streptomyces</taxon>
    </lineage>
</organism>
<dbReference type="NCBIfam" id="NF038082">
    <property type="entry name" value="phiSA1p31"/>
    <property type="match status" value="1"/>
</dbReference>
<comment type="caution">
    <text evidence="2">The sequence shown here is derived from an EMBL/GenBank/DDBJ whole genome shotgun (WGS) entry which is preliminary data.</text>
</comment>
<gene>
    <name evidence="2" type="ORF">PV662_01410</name>
</gene>
<evidence type="ECO:0000256" key="1">
    <source>
        <dbReference type="SAM" id="MobiDB-lite"/>
    </source>
</evidence>
<evidence type="ECO:0000313" key="3">
    <source>
        <dbReference type="Proteomes" id="UP001271274"/>
    </source>
</evidence>
<accession>A0ABU4N8A3</accession>